<feature type="signal peptide" evidence="7">
    <location>
        <begin position="1"/>
        <end position="23"/>
    </location>
</feature>
<evidence type="ECO:0000259" key="8">
    <source>
        <dbReference type="Pfam" id="PF13354"/>
    </source>
</evidence>
<dbReference type="InterPro" id="IPR012338">
    <property type="entry name" value="Beta-lactam/transpept-like"/>
</dbReference>
<dbReference type="SUPFAM" id="SSF56601">
    <property type="entry name" value="beta-lactamase/transpeptidase-like"/>
    <property type="match status" value="1"/>
</dbReference>
<keyword evidence="10" id="KW-1185">Reference proteome</keyword>
<feature type="domain" description="Beta-lactamase class A catalytic" evidence="8">
    <location>
        <begin position="53"/>
        <end position="267"/>
    </location>
</feature>
<dbReference type="Proteomes" id="UP000465241">
    <property type="component" value="Unassembled WGS sequence"/>
</dbReference>
<evidence type="ECO:0000256" key="6">
    <source>
        <dbReference type="RuleBase" id="RU361140"/>
    </source>
</evidence>
<dbReference type="PANTHER" id="PTHR35333">
    <property type="entry name" value="BETA-LACTAMASE"/>
    <property type="match status" value="1"/>
</dbReference>
<evidence type="ECO:0000256" key="5">
    <source>
        <dbReference type="ARBA" id="ARBA00023251"/>
    </source>
</evidence>
<dbReference type="NCBIfam" id="NF033103">
    <property type="entry name" value="bla_class_A"/>
    <property type="match status" value="1"/>
</dbReference>
<dbReference type="Gene3D" id="3.40.710.10">
    <property type="entry name" value="DD-peptidase/beta-lactamase superfamily"/>
    <property type="match status" value="1"/>
</dbReference>
<dbReference type="PANTHER" id="PTHR35333:SF3">
    <property type="entry name" value="BETA-LACTAMASE-TYPE TRANSPEPTIDASE FOLD CONTAINING PROTEIN"/>
    <property type="match status" value="1"/>
</dbReference>
<dbReference type="InterPro" id="IPR045155">
    <property type="entry name" value="Beta-lactam_cat"/>
</dbReference>
<dbReference type="InterPro" id="IPR000871">
    <property type="entry name" value="Beta-lactam_class-A"/>
</dbReference>
<keyword evidence="7" id="KW-0732">Signal</keyword>
<dbReference type="GO" id="GO:0008800">
    <property type="term" value="F:beta-lactamase activity"/>
    <property type="evidence" value="ECO:0007669"/>
    <property type="project" value="UniProtKB-UniRule"/>
</dbReference>
<dbReference type="EC" id="3.5.2.6" evidence="2 6"/>
<comment type="catalytic activity">
    <reaction evidence="6">
        <text>a beta-lactam + H2O = a substituted beta-amino acid</text>
        <dbReference type="Rhea" id="RHEA:20401"/>
        <dbReference type="ChEBI" id="CHEBI:15377"/>
        <dbReference type="ChEBI" id="CHEBI:35627"/>
        <dbReference type="ChEBI" id="CHEBI:140347"/>
        <dbReference type="EC" id="3.5.2.6"/>
    </reaction>
</comment>
<protein>
    <recommendedName>
        <fullName evidence="3 6">Beta-lactamase</fullName>
        <ecNumber evidence="2 6">3.5.2.6</ecNumber>
    </recommendedName>
</protein>
<dbReference type="EMBL" id="BLKT01000003">
    <property type="protein sequence ID" value="GFG60361.1"/>
    <property type="molecule type" value="Genomic_DNA"/>
</dbReference>
<proteinExistence type="inferred from homology"/>
<evidence type="ECO:0000256" key="2">
    <source>
        <dbReference type="ARBA" id="ARBA00012865"/>
    </source>
</evidence>
<evidence type="ECO:0000313" key="9">
    <source>
        <dbReference type="EMBL" id="GFG60361.1"/>
    </source>
</evidence>
<evidence type="ECO:0000256" key="3">
    <source>
        <dbReference type="ARBA" id="ARBA00018879"/>
    </source>
</evidence>
<accession>A0A7I9WRJ0</accession>
<comment type="similarity">
    <text evidence="1 6">Belongs to the class-A beta-lactamase family.</text>
</comment>
<dbReference type="GO" id="GO:0046677">
    <property type="term" value="P:response to antibiotic"/>
    <property type="evidence" value="ECO:0007669"/>
    <property type="project" value="UniProtKB-UniRule"/>
</dbReference>
<dbReference type="InterPro" id="IPR006311">
    <property type="entry name" value="TAT_signal"/>
</dbReference>
<evidence type="ECO:0000256" key="4">
    <source>
        <dbReference type="ARBA" id="ARBA00022801"/>
    </source>
</evidence>
<organism evidence="9 10">
    <name type="scientific">Mycolicibacterium murale</name>
    <dbReference type="NCBI Taxonomy" id="182220"/>
    <lineage>
        <taxon>Bacteria</taxon>
        <taxon>Bacillati</taxon>
        <taxon>Actinomycetota</taxon>
        <taxon>Actinomycetes</taxon>
        <taxon>Mycobacteriales</taxon>
        <taxon>Mycobacteriaceae</taxon>
        <taxon>Mycolicibacterium</taxon>
    </lineage>
</organism>
<evidence type="ECO:0000256" key="1">
    <source>
        <dbReference type="ARBA" id="ARBA00009009"/>
    </source>
</evidence>
<comment type="caution">
    <text evidence="9">The sequence shown here is derived from an EMBL/GenBank/DDBJ whole genome shotgun (WGS) entry which is preliminary data.</text>
</comment>
<feature type="chain" id="PRO_5038348428" description="Beta-lactamase" evidence="7">
    <location>
        <begin position="24"/>
        <end position="295"/>
    </location>
</feature>
<gene>
    <name evidence="9" type="ORF">MMUR_44970</name>
</gene>
<keyword evidence="5 6" id="KW-0046">Antibiotic resistance</keyword>
<dbReference type="InterPro" id="IPR023650">
    <property type="entry name" value="Beta-lactam_class-A_AS"/>
</dbReference>
<evidence type="ECO:0000256" key="7">
    <source>
        <dbReference type="SAM" id="SignalP"/>
    </source>
</evidence>
<dbReference type="PROSITE" id="PS00146">
    <property type="entry name" value="BETA_LACTAMASE_A"/>
    <property type="match status" value="1"/>
</dbReference>
<dbReference type="AlphaFoldDB" id="A0A7I9WRJ0"/>
<reference evidence="9 10" key="1">
    <citation type="journal article" date="2019" name="Emerg. Microbes Infect.">
        <title>Comprehensive subspecies identification of 175 nontuberculous mycobacteria species based on 7547 genomic profiles.</title>
        <authorList>
            <person name="Matsumoto Y."/>
            <person name="Kinjo T."/>
            <person name="Motooka D."/>
            <person name="Nabeya D."/>
            <person name="Jung N."/>
            <person name="Uechi K."/>
            <person name="Horii T."/>
            <person name="Iida T."/>
            <person name="Fujita J."/>
            <person name="Nakamura S."/>
        </authorList>
    </citation>
    <scope>NUCLEOTIDE SEQUENCE [LARGE SCALE GENOMIC DNA]</scope>
    <source>
        <strain evidence="9 10">JCM 13392</strain>
    </source>
</reference>
<dbReference type="PROSITE" id="PS51318">
    <property type="entry name" value="TAT"/>
    <property type="match status" value="1"/>
</dbReference>
<dbReference type="Pfam" id="PF13354">
    <property type="entry name" value="Beta-lactamase2"/>
    <property type="match status" value="1"/>
</dbReference>
<keyword evidence="4 6" id="KW-0378">Hydrolase</keyword>
<dbReference type="PRINTS" id="PR00118">
    <property type="entry name" value="BLACTAMASEA"/>
</dbReference>
<evidence type="ECO:0000313" key="10">
    <source>
        <dbReference type="Proteomes" id="UP000465241"/>
    </source>
</evidence>
<name>A0A7I9WRJ0_9MYCO</name>
<dbReference type="GO" id="GO:0030655">
    <property type="term" value="P:beta-lactam antibiotic catabolic process"/>
    <property type="evidence" value="ECO:0007669"/>
    <property type="project" value="InterPro"/>
</dbReference>
<sequence>MAVMHRLSRRNVLAGGLTLTAMAALSTPLARAEAAPAAERLAELERRHNAMVGLYAVDLQTGRTLVHRENERFAVCSTFKAYLAARTLQAAGRGEFAMTDTVTVRAEDLLPNSPVTETRVGQTITLAELCAAVLQVSDNAGANYLLHQIGGPPAITEFARSIGDQETRLDRWETELNSAVPGDPRDTSTPTALGNGFRALITGDALEPQARTQLVDWMLANTTSSLRPGLPADWTFADKTGSGDYGTTNDIGVAFGPDGRAVVLSVMLRSASDDPDTEGFRPVMPEIATLVLQNL</sequence>